<reference evidence="1 2" key="1">
    <citation type="journal article" date="2021" name="Commun. Biol.">
        <title>The genome of Shorea leprosula (Dipterocarpaceae) highlights the ecological relevance of drought in aseasonal tropical rainforests.</title>
        <authorList>
            <person name="Ng K.K.S."/>
            <person name="Kobayashi M.J."/>
            <person name="Fawcett J.A."/>
            <person name="Hatakeyama M."/>
            <person name="Paape T."/>
            <person name="Ng C.H."/>
            <person name="Ang C.C."/>
            <person name="Tnah L.H."/>
            <person name="Lee C.T."/>
            <person name="Nishiyama T."/>
            <person name="Sese J."/>
            <person name="O'Brien M.J."/>
            <person name="Copetti D."/>
            <person name="Mohd Noor M.I."/>
            <person name="Ong R.C."/>
            <person name="Putra M."/>
            <person name="Sireger I.Z."/>
            <person name="Indrioko S."/>
            <person name="Kosugi Y."/>
            <person name="Izuno A."/>
            <person name="Isagi Y."/>
            <person name="Lee S.L."/>
            <person name="Shimizu K.K."/>
        </authorList>
    </citation>
    <scope>NUCLEOTIDE SEQUENCE [LARGE SCALE GENOMIC DNA]</scope>
    <source>
        <strain evidence="1">214</strain>
    </source>
</reference>
<dbReference type="AlphaFoldDB" id="A0AAV5I3C6"/>
<protein>
    <recommendedName>
        <fullName evidence="3">Trigger factor</fullName>
    </recommendedName>
</protein>
<sequence>MIGANLVQMRSQEVFFNDEVEQLKNEVAAAFEKKIVSFIVENVVKNELNKAYCKKAKKQDIL</sequence>
<evidence type="ECO:0000313" key="1">
    <source>
        <dbReference type="EMBL" id="GKU92151.1"/>
    </source>
</evidence>
<evidence type="ECO:0008006" key="3">
    <source>
        <dbReference type="Google" id="ProtNLM"/>
    </source>
</evidence>
<dbReference type="Proteomes" id="UP001054252">
    <property type="component" value="Unassembled WGS sequence"/>
</dbReference>
<keyword evidence="2" id="KW-1185">Reference proteome</keyword>
<gene>
    <name evidence="1" type="ORF">SLEP1_g5918</name>
</gene>
<dbReference type="EMBL" id="BPVZ01000005">
    <property type="protein sequence ID" value="GKU92151.1"/>
    <property type="molecule type" value="Genomic_DNA"/>
</dbReference>
<organism evidence="1 2">
    <name type="scientific">Rubroshorea leprosula</name>
    <dbReference type="NCBI Taxonomy" id="152421"/>
    <lineage>
        <taxon>Eukaryota</taxon>
        <taxon>Viridiplantae</taxon>
        <taxon>Streptophyta</taxon>
        <taxon>Embryophyta</taxon>
        <taxon>Tracheophyta</taxon>
        <taxon>Spermatophyta</taxon>
        <taxon>Magnoliopsida</taxon>
        <taxon>eudicotyledons</taxon>
        <taxon>Gunneridae</taxon>
        <taxon>Pentapetalae</taxon>
        <taxon>rosids</taxon>
        <taxon>malvids</taxon>
        <taxon>Malvales</taxon>
        <taxon>Dipterocarpaceae</taxon>
        <taxon>Rubroshorea</taxon>
    </lineage>
</organism>
<name>A0AAV5I3C6_9ROSI</name>
<evidence type="ECO:0000313" key="2">
    <source>
        <dbReference type="Proteomes" id="UP001054252"/>
    </source>
</evidence>
<proteinExistence type="predicted"/>
<comment type="caution">
    <text evidence="1">The sequence shown here is derived from an EMBL/GenBank/DDBJ whole genome shotgun (WGS) entry which is preliminary data.</text>
</comment>
<accession>A0AAV5I3C6</accession>